<proteinExistence type="inferred from homology"/>
<organism evidence="18 19">
    <name type="scientific">Motiliproteus coralliicola</name>
    <dbReference type="NCBI Taxonomy" id="2283196"/>
    <lineage>
        <taxon>Bacteria</taxon>
        <taxon>Pseudomonadati</taxon>
        <taxon>Pseudomonadota</taxon>
        <taxon>Gammaproteobacteria</taxon>
        <taxon>Oceanospirillales</taxon>
        <taxon>Oceanospirillaceae</taxon>
        <taxon>Motiliproteus</taxon>
    </lineage>
</organism>
<dbReference type="AlphaFoldDB" id="A0A369WRM9"/>
<dbReference type="GO" id="GO:0036376">
    <property type="term" value="P:sodium ion export across plasma membrane"/>
    <property type="evidence" value="ECO:0007669"/>
    <property type="project" value="InterPro"/>
</dbReference>
<keyword evidence="9 16" id="KW-1278">Translocase</keyword>
<keyword evidence="10 16" id="KW-1133">Transmembrane helix</keyword>
<dbReference type="GO" id="GO:0015451">
    <property type="term" value="F:decarboxylation-driven active transmembrane transporter activity"/>
    <property type="evidence" value="ECO:0007669"/>
    <property type="project" value="UniProtKB-EC"/>
</dbReference>
<evidence type="ECO:0000256" key="1">
    <source>
        <dbReference type="ARBA" id="ARBA00001959"/>
    </source>
</evidence>
<evidence type="ECO:0000256" key="10">
    <source>
        <dbReference type="ARBA" id="ARBA00022989"/>
    </source>
</evidence>
<accession>A0A369WRM9</accession>
<keyword evidence="13 16" id="KW-0472">Membrane</keyword>
<gene>
    <name evidence="16" type="primary">oadG</name>
    <name evidence="18" type="ORF">DV711_00970</name>
</gene>
<feature type="transmembrane region" description="Helical" evidence="16 17">
    <location>
        <begin position="12"/>
        <end position="34"/>
    </location>
</feature>
<comment type="function">
    <text evidence="2 16 17">Catalyzes the decarboxylation of oxaloacetate coupled to Na(+) translocation.</text>
</comment>
<evidence type="ECO:0000256" key="16">
    <source>
        <dbReference type="HAMAP-Rule" id="MF_00404"/>
    </source>
</evidence>
<sequence length="86" mass="9264">MEANNLINEGLTLMVFGMGFVFVFLTLLVFATGFMSKMVGKYLPEPVPAAPKAAPQAAPAAAVDNAQLIAVISAAIRQHRERHPRK</sequence>
<dbReference type="EC" id="7.2.4.2" evidence="16"/>
<evidence type="ECO:0000256" key="3">
    <source>
        <dbReference type="ARBA" id="ARBA00004162"/>
    </source>
</evidence>
<dbReference type="GO" id="GO:0015081">
    <property type="term" value="F:sodium ion transmembrane transporter activity"/>
    <property type="evidence" value="ECO:0007669"/>
    <property type="project" value="UniProtKB-UniRule"/>
</dbReference>
<evidence type="ECO:0000256" key="4">
    <source>
        <dbReference type="ARBA" id="ARBA00005844"/>
    </source>
</evidence>
<evidence type="ECO:0000256" key="7">
    <source>
        <dbReference type="ARBA" id="ARBA00022475"/>
    </source>
</evidence>
<evidence type="ECO:0000256" key="17">
    <source>
        <dbReference type="RuleBase" id="RU004278"/>
    </source>
</evidence>
<dbReference type="RefSeq" id="WP_114693785.1">
    <property type="nucleotide sequence ID" value="NZ_QQOH01000001.1"/>
</dbReference>
<keyword evidence="7 16" id="KW-1003">Cell membrane</keyword>
<keyword evidence="12 16" id="KW-0406">Ion transport</keyword>
<evidence type="ECO:0000313" key="18">
    <source>
        <dbReference type="EMBL" id="RDE24201.1"/>
    </source>
</evidence>
<evidence type="ECO:0000313" key="19">
    <source>
        <dbReference type="Proteomes" id="UP000253769"/>
    </source>
</evidence>
<evidence type="ECO:0000256" key="9">
    <source>
        <dbReference type="ARBA" id="ARBA00022967"/>
    </source>
</evidence>
<comment type="similarity">
    <text evidence="4 16 17">Belongs to the OadG family.</text>
</comment>
<dbReference type="Proteomes" id="UP000253769">
    <property type="component" value="Unassembled WGS sequence"/>
</dbReference>
<keyword evidence="14 16" id="KW-0739">Sodium transport</keyword>
<comment type="catalytic activity">
    <reaction evidence="15 16 17">
        <text>oxaloacetate + 2 Na(+)(in) + H(+) = pyruvate + 2 Na(+)(out) + CO2</text>
        <dbReference type="Rhea" id="RHEA:57724"/>
        <dbReference type="ChEBI" id="CHEBI:15361"/>
        <dbReference type="ChEBI" id="CHEBI:15378"/>
        <dbReference type="ChEBI" id="CHEBI:16452"/>
        <dbReference type="ChEBI" id="CHEBI:16526"/>
        <dbReference type="ChEBI" id="CHEBI:29101"/>
        <dbReference type="EC" id="7.2.4.2"/>
    </reaction>
</comment>
<evidence type="ECO:0000256" key="11">
    <source>
        <dbReference type="ARBA" id="ARBA00023053"/>
    </source>
</evidence>
<dbReference type="Pfam" id="PF04277">
    <property type="entry name" value="OAD_gamma"/>
    <property type="match status" value="1"/>
</dbReference>
<evidence type="ECO:0000256" key="6">
    <source>
        <dbReference type="ARBA" id="ARBA00022448"/>
    </source>
</evidence>
<dbReference type="HAMAP" id="MF_00404">
    <property type="entry name" value="OadG"/>
    <property type="match status" value="1"/>
</dbReference>
<dbReference type="GO" id="GO:0008948">
    <property type="term" value="F:oxaloacetate decarboxylase activity"/>
    <property type="evidence" value="ECO:0007669"/>
    <property type="project" value="UniProtKB-UniRule"/>
</dbReference>
<dbReference type="InterPro" id="IPR005899">
    <property type="entry name" value="Na_pump_deCOase"/>
</dbReference>
<comment type="subcellular location">
    <subcellularLocation>
        <location evidence="3 16 17">Cell membrane</location>
        <topology evidence="3 16 17">Single-pass membrane protein</topology>
    </subcellularLocation>
</comment>
<comment type="subunit">
    <text evidence="5 16">Heterotrimer of an alpha, a beta and a gamma subunit.</text>
</comment>
<keyword evidence="6 16" id="KW-0813">Transport</keyword>
<reference evidence="18 19" key="1">
    <citation type="submission" date="2018-07" db="EMBL/GenBank/DDBJ databases">
        <title>Motiliproteus coralliicola sp. nov., a bacterium isolated from Coral.</title>
        <authorList>
            <person name="Wang G."/>
        </authorList>
    </citation>
    <scope>NUCLEOTIDE SEQUENCE [LARGE SCALE GENOMIC DNA]</scope>
    <source>
        <strain evidence="18 19">C34</strain>
    </source>
</reference>
<dbReference type="EMBL" id="QQOH01000001">
    <property type="protein sequence ID" value="RDE24201.1"/>
    <property type="molecule type" value="Genomic_DNA"/>
</dbReference>
<comment type="cofactor">
    <cofactor evidence="1 16 17">
        <name>Na(+)</name>
        <dbReference type="ChEBI" id="CHEBI:29101"/>
    </cofactor>
</comment>
<evidence type="ECO:0000256" key="14">
    <source>
        <dbReference type="ARBA" id="ARBA00023201"/>
    </source>
</evidence>
<keyword evidence="19" id="KW-1185">Reference proteome</keyword>
<comment type="caution">
    <text evidence="18">The sequence shown here is derived from an EMBL/GenBank/DDBJ whole genome shotgun (WGS) entry which is preliminary data.</text>
</comment>
<protein>
    <recommendedName>
        <fullName evidence="16">Probable oxaloacetate decarboxylase gamma chain</fullName>
        <ecNumber evidence="16">7.2.4.2</ecNumber>
    </recommendedName>
</protein>
<evidence type="ECO:0000256" key="13">
    <source>
        <dbReference type="ARBA" id="ARBA00023136"/>
    </source>
</evidence>
<evidence type="ECO:0000256" key="15">
    <source>
        <dbReference type="ARBA" id="ARBA00048176"/>
    </source>
</evidence>
<name>A0A369WRM9_9GAMM</name>
<evidence type="ECO:0000256" key="8">
    <source>
        <dbReference type="ARBA" id="ARBA00022692"/>
    </source>
</evidence>
<evidence type="ECO:0000256" key="12">
    <source>
        <dbReference type="ARBA" id="ARBA00023065"/>
    </source>
</evidence>
<dbReference type="GO" id="GO:0005886">
    <property type="term" value="C:plasma membrane"/>
    <property type="evidence" value="ECO:0007669"/>
    <property type="project" value="UniProtKB-SubCell"/>
</dbReference>
<keyword evidence="8 16" id="KW-0812">Transmembrane</keyword>
<dbReference type="NCBIfam" id="TIGR01195">
    <property type="entry name" value="oadG_fam"/>
    <property type="match status" value="1"/>
</dbReference>
<dbReference type="InterPro" id="IPR023424">
    <property type="entry name" value="OadG"/>
</dbReference>
<evidence type="ECO:0000256" key="2">
    <source>
        <dbReference type="ARBA" id="ARBA00003002"/>
    </source>
</evidence>
<keyword evidence="11 16" id="KW-0915">Sodium</keyword>
<evidence type="ECO:0000256" key="5">
    <source>
        <dbReference type="ARBA" id="ARBA00011869"/>
    </source>
</evidence>